<proteinExistence type="predicted"/>
<dbReference type="OrthoDB" id="2085859at2"/>
<evidence type="ECO:0000313" key="1">
    <source>
        <dbReference type="EMBL" id="EIM56067.1"/>
    </source>
</evidence>
<dbReference type="STRING" id="633697.EubceDRAFT1_0207"/>
<accession>I5AQJ4</accession>
<dbReference type="AlphaFoldDB" id="I5AQJ4"/>
<sequence length="119" mass="13404">MGTAKIKRLNHMYISDSARKHLGLINKALDHGLPFPGLYVITFSSNEIDQLSIMDTKYLLKKRVRERLPEVVALAMGRQDAFELVRKMAEDAFRSTGGCDLKEHLLSMQNKPEISGTGE</sequence>
<keyword evidence="2" id="KW-1185">Reference proteome</keyword>
<gene>
    <name evidence="1" type="ORF">EubceDRAFT1_0207</name>
</gene>
<reference evidence="1 2" key="1">
    <citation type="submission" date="2010-08" db="EMBL/GenBank/DDBJ databases">
        <authorList>
            <consortium name="US DOE Joint Genome Institute (JGI-PGF)"/>
            <person name="Lucas S."/>
            <person name="Copeland A."/>
            <person name="Lapidus A."/>
            <person name="Cheng J.-F."/>
            <person name="Bruce D."/>
            <person name="Goodwin L."/>
            <person name="Pitluck S."/>
            <person name="Land M.L."/>
            <person name="Hauser L."/>
            <person name="Chang Y.-J."/>
            <person name="Anderson I.J."/>
            <person name="Johnson E."/>
            <person name="Mulhopadhyay B."/>
            <person name="Kyrpides N."/>
            <person name="Woyke T.J."/>
        </authorList>
    </citation>
    <scope>NUCLEOTIDE SEQUENCE [LARGE SCALE GENOMIC DNA]</scope>
    <source>
        <strain evidence="1 2">6</strain>
    </source>
</reference>
<dbReference type="EMBL" id="CM001487">
    <property type="protein sequence ID" value="EIM56067.1"/>
    <property type="molecule type" value="Genomic_DNA"/>
</dbReference>
<name>I5AQJ4_EUBC6</name>
<protein>
    <submittedName>
        <fullName evidence="1">Uncharacterized protein</fullName>
    </submittedName>
</protein>
<evidence type="ECO:0000313" key="2">
    <source>
        <dbReference type="Proteomes" id="UP000005753"/>
    </source>
</evidence>
<reference evidence="1 2" key="2">
    <citation type="submission" date="2012-02" db="EMBL/GenBank/DDBJ databases">
        <title>Improved High-Quality Draft sequence of Eubacterium cellulosolvens 6.</title>
        <authorList>
            <consortium name="US DOE Joint Genome Institute"/>
            <person name="Lucas S."/>
            <person name="Han J."/>
            <person name="Lapidus A."/>
            <person name="Cheng J.-F."/>
            <person name="Goodwin L."/>
            <person name="Pitluck S."/>
            <person name="Peters L."/>
            <person name="Mikhailova N."/>
            <person name="Gu W."/>
            <person name="Detter J.C."/>
            <person name="Han C."/>
            <person name="Tapia R."/>
            <person name="Land M."/>
            <person name="Hauser L."/>
            <person name="Kyrpides N."/>
            <person name="Ivanova N."/>
            <person name="Pagani I."/>
            <person name="Johnson E."/>
            <person name="Mukhopadhyay B."/>
            <person name="Anderson I."/>
            <person name="Woyke T."/>
        </authorList>
    </citation>
    <scope>NUCLEOTIDE SEQUENCE [LARGE SCALE GENOMIC DNA]</scope>
    <source>
        <strain evidence="1 2">6</strain>
    </source>
</reference>
<dbReference type="HOGENOM" id="CLU_157802_0_0_9"/>
<organism evidence="1 2">
    <name type="scientific">Eubacterium cellulosolvens (strain ATCC 43171 / JCM 9499 / 6)</name>
    <name type="common">Cillobacterium cellulosolvens</name>
    <dbReference type="NCBI Taxonomy" id="633697"/>
    <lineage>
        <taxon>Bacteria</taxon>
        <taxon>Bacillati</taxon>
        <taxon>Bacillota</taxon>
        <taxon>Clostridia</taxon>
        <taxon>Eubacteriales</taxon>
        <taxon>Eubacteriaceae</taxon>
        <taxon>Eubacterium</taxon>
    </lineage>
</organism>
<dbReference type="Proteomes" id="UP000005753">
    <property type="component" value="Chromosome"/>
</dbReference>